<dbReference type="Pfam" id="PF00425">
    <property type="entry name" value="Chorismate_bind"/>
    <property type="match status" value="1"/>
</dbReference>
<keyword evidence="12" id="KW-1185">Reference proteome</keyword>
<gene>
    <name evidence="11" type="primary">trpE</name>
    <name evidence="11" type="ORF">VEx25_B0308</name>
</gene>
<dbReference type="NCBIfam" id="NF010079">
    <property type="entry name" value="PRK13564.1"/>
    <property type="match status" value="1"/>
</dbReference>
<dbReference type="PRINTS" id="PR00095">
    <property type="entry name" value="ANTSNTHASEI"/>
</dbReference>
<evidence type="ECO:0000256" key="6">
    <source>
        <dbReference type="ARBA" id="ARBA00023239"/>
    </source>
</evidence>
<dbReference type="EC" id="4.1.3.27" evidence="3"/>
<comment type="similarity">
    <text evidence="2">Belongs to the anthranilate synthase component I family.</text>
</comment>
<evidence type="ECO:0000256" key="7">
    <source>
        <dbReference type="ARBA" id="ARBA00047683"/>
    </source>
</evidence>
<feature type="domain" description="Anthranilate synthase component I N-terminal" evidence="10">
    <location>
        <begin position="91"/>
        <end position="263"/>
    </location>
</feature>
<keyword evidence="4" id="KW-0479">Metal-binding</keyword>
<dbReference type="Pfam" id="PF04715">
    <property type="entry name" value="Anth_synt_I_N"/>
    <property type="match status" value="1"/>
</dbReference>
<sequence>MGERILLVYRTKRCKARYLSGLFCFVAHFTFNCLNINRIWLTLDWENVCFMRLCTVGRFRQLQGGLVNKAIEIKKLGCLEVLKTSVPYTQDPTRLFHTICENKRDSLLLESAEIDSKQNLKSLLIVDSAVRIVCYGHTVNMQALTNNGKNLLSHLNQNIRGDVESKFDGETLTLEFSQPCDTLDEDSRLREASSFDALRLVQHSFDVSQQDKHAIFLGGLFAYDLVANFEPLGNAEATNQCPDYVFYVAETLLVVDHQTESCQLQATLFVDDSEKLALETRIAEISAQCAAPKLLPNAEQIADVTVEPSVSDSDFCQIVRDLKEFVVKGDVFQVVPSRRFTLPCPSPLAAYKELKQSNPSPYMFYMQDELFTLFGASPESALKYETDTNQIEIYPIAGTRRRGKHPNGEIDFDLDSRIELELRTDMKENAEHMMLVDLARNDVARIAQAGTRHVADLLKVDRYSHVMHLVSRVVGQLREDLDALHAYQACMNMGTLTGAPKIRAMQLIRDVEGARRGSYGGAVGYLTGEGTLDTCIVIRSAYVENGIAQVQAGAGVVFDSDPQAEADETRGKAQAVISAIQAAHSQPTNKE</sequence>
<dbReference type="InterPro" id="IPR019999">
    <property type="entry name" value="Anth_synth_I-like"/>
</dbReference>
<evidence type="ECO:0000313" key="12">
    <source>
        <dbReference type="Proteomes" id="UP000242664"/>
    </source>
</evidence>
<evidence type="ECO:0000256" key="1">
    <source>
        <dbReference type="ARBA" id="ARBA00001946"/>
    </source>
</evidence>
<evidence type="ECO:0000259" key="10">
    <source>
        <dbReference type="Pfam" id="PF04715"/>
    </source>
</evidence>
<evidence type="ECO:0000256" key="3">
    <source>
        <dbReference type="ARBA" id="ARBA00012266"/>
    </source>
</evidence>
<dbReference type="NCBIfam" id="TIGR00565">
    <property type="entry name" value="trpE_proteo"/>
    <property type="match status" value="1"/>
</dbReference>
<evidence type="ECO:0000259" key="9">
    <source>
        <dbReference type="Pfam" id="PF00425"/>
    </source>
</evidence>
<evidence type="ECO:0000313" key="11">
    <source>
        <dbReference type="EMBL" id="EDN55850.1"/>
    </source>
</evidence>
<dbReference type="Proteomes" id="UP000242664">
    <property type="component" value="Unassembled WGS sequence"/>
</dbReference>
<dbReference type="PANTHER" id="PTHR11236:SF49">
    <property type="entry name" value="ANTHRANILATE SYNTHASE COMPONENT 1"/>
    <property type="match status" value="1"/>
</dbReference>
<keyword evidence="8" id="KW-1133">Transmembrane helix</keyword>
<accession>A0ABM9WR47</accession>
<dbReference type="EMBL" id="DS267868">
    <property type="protein sequence ID" value="EDN55850.1"/>
    <property type="molecule type" value="Genomic_DNA"/>
</dbReference>
<keyword evidence="8" id="KW-0812">Transmembrane</keyword>
<dbReference type="PANTHER" id="PTHR11236">
    <property type="entry name" value="AMINOBENZOATE/ANTHRANILATE SYNTHASE"/>
    <property type="match status" value="1"/>
</dbReference>
<evidence type="ECO:0000256" key="5">
    <source>
        <dbReference type="ARBA" id="ARBA00022842"/>
    </source>
</evidence>
<feature type="transmembrane region" description="Helical" evidence="8">
    <location>
        <begin position="21"/>
        <end position="41"/>
    </location>
</feature>
<dbReference type="SUPFAM" id="SSF56322">
    <property type="entry name" value="ADC synthase"/>
    <property type="match status" value="1"/>
</dbReference>
<name>A0ABM9WR47_VIBAE</name>
<organism evidence="11 12">
    <name type="scientific">Vibrio antiquarius (strain Ex25)</name>
    <dbReference type="NCBI Taxonomy" id="150340"/>
    <lineage>
        <taxon>Bacteria</taxon>
        <taxon>Pseudomonadati</taxon>
        <taxon>Pseudomonadota</taxon>
        <taxon>Gammaproteobacteria</taxon>
        <taxon>Vibrionales</taxon>
        <taxon>Vibrionaceae</taxon>
        <taxon>Vibrio</taxon>
        <taxon>Vibrio diabolicus subgroup</taxon>
    </lineage>
</organism>
<comment type="catalytic activity">
    <reaction evidence="7">
        <text>chorismate + L-glutamine = anthranilate + pyruvate + L-glutamate + H(+)</text>
        <dbReference type="Rhea" id="RHEA:21732"/>
        <dbReference type="ChEBI" id="CHEBI:15361"/>
        <dbReference type="ChEBI" id="CHEBI:15378"/>
        <dbReference type="ChEBI" id="CHEBI:16567"/>
        <dbReference type="ChEBI" id="CHEBI:29748"/>
        <dbReference type="ChEBI" id="CHEBI:29985"/>
        <dbReference type="ChEBI" id="CHEBI:58359"/>
        <dbReference type="EC" id="4.1.3.27"/>
    </reaction>
</comment>
<evidence type="ECO:0000256" key="4">
    <source>
        <dbReference type="ARBA" id="ARBA00022723"/>
    </source>
</evidence>
<keyword evidence="6 11" id="KW-0456">Lyase</keyword>
<protein>
    <recommendedName>
        <fullName evidence="3">anthranilate synthase</fullName>
        <ecNumber evidence="3">4.1.3.27</ecNumber>
    </recommendedName>
</protein>
<dbReference type="InterPro" id="IPR015890">
    <property type="entry name" value="Chorismate_C"/>
</dbReference>
<comment type="cofactor">
    <cofactor evidence="1">
        <name>Mg(2+)</name>
        <dbReference type="ChEBI" id="CHEBI:18420"/>
    </cofactor>
</comment>
<evidence type="ECO:0000256" key="2">
    <source>
        <dbReference type="ARBA" id="ARBA00009562"/>
    </source>
</evidence>
<dbReference type="InterPro" id="IPR005801">
    <property type="entry name" value="ADC_synthase"/>
</dbReference>
<evidence type="ECO:0000256" key="8">
    <source>
        <dbReference type="SAM" id="Phobius"/>
    </source>
</evidence>
<keyword evidence="8" id="KW-0472">Membrane</keyword>
<keyword evidence="5" id="KW-0460">Magnesium</keyword>
<dbReference type="GO" id="GO:0004049">
    <property type="term" value="F:anthranilate synthase activity"/>
    <property type="evidence" value="ECO:0007669"/>
    <property type="project" value="UniProtKB-EC"/>
</dbReference>
<reference evidence="12" key="1">
    <citation type="submission" date="2006-10" db="EMBL/GenBank/DDBJ databases">
        <authorList>
            <person name="Heidelberg J."/>
            <person name="Sebastian Y."/>
        </authorList>
    </citation>
    <scope>NUCLEOTIDE SEQUENCE [LARGE SCALE GENOMIC DNA]</scope>
    <source>
        <strain evidence="12">EX25</strain>
    </source>
</reference>
<dbReference type="Gene3D" id="3.60.120.10">
    <property type="entry name" value="Anthranilate synthase"/>
    <property type="match status" value="1"/>
</dbReference>
<dbReference type="InterPro" id="IPR005257">
    <property type="entry name" value="Anth_synth_I_TrpE"/>
</dbReference>
<feature type="domain" description="Chorismate-utilising enzyme C-terminal" evidence="9">
    <location>
        <begin position="313"/>
        <end position="572"/>
    </location>
</feature>
<proteinExistence type="inferred from homology"/>
<dbReference type="InterPro" id="IPR006805">
    <property type="entry name" value="Anth_synth_I_N"/>
</dbReference>